<comment type="similarity">
    <text evidence="2">Belongs to the tRNA methyltransferase O family.</text>
</comment>
<evidence type="ECO:0000259" key="3">
    <source>
        <dbReference type="PROSITE" id="PS51668"/>
    </source>
</evidence>
<dbReference type="InterPro" id="IPR036414">
    <property type="entry name" value="YaeB_N_sf"/>
</dbReference>
<reference evidence="4" key="1">
    <citation type="journal article" date="2014" name="Front. Microbiol.">
        <title>High frequency of phylogenetically diverse reductive dehalogenase-homologous genes in deep subseafloor sedimentary metagenomes.</title>
        <authorList>
            <person name="Kawai M."/>
            <person name="Futagami T."/>
            <person name="Toyoda A."/>
            <person name="Takaki Y."/>
            <person name="Nishi S."/>
            <person name="Hori S."/>
            <person name="Arai W."/>
            <person name="Tsubouchi T."/>
            <person name="Morono Y."/>
            <person name="Uchiyama I."/>
            <person name="Ito T."/>
            <person name="Fujiyama A."/>
            <person name="Inagaki F."/>
            <person name="Takami H."/>
        </authorList>
    </citation>
    <scope>NUCLEOTIDE SEQUENCE</scope>
    <source>
        <strain evidence="4">Expedition CK06-06</strain>
    </source>
</reference>
<sequence>MGKNVTFIGIIHSPYKTRADAPSQGKNEICEIEIFKEFEEGLKDIEGFSHLHIFYWLHIAKDFTLSVNTPWDDKPHGLFATRSPNRVNPIACAVVELIQRKKNILKVKGLDAIEGTPVLDIKPYISRIDAKSEARIGWLSEKNFLKPRIYEFKTETEWTKEKKGICRSPNKPDVEIGCPPEFGGTKEYWSPEHLFVAAIDVCIMTTFLWLLKKNNLNIISYKSNALGRAQMVKTDFVFTELEIAPVIEIKDNKTKNKIQNLIIEAGNQCMVSKSSKCKVVLQPSIKAIN</sequence>
<comment type="caution">
    <text evidence="4">The sequence shown here is derived from an EMBL/GenBank/DDBJ whole genome shotgun (WGS) entry which is preliminary data.</text>
</comment>
<organism evidence="4">
    <name type="scientific">marine sediment metagenome</name>
    <dbReference type="NCBI Taxonomy" id="412755"/>
    <lineage>
        <taxon>unclassified sequences</taxon>
        <taxon>metagenomes</taxon>
        <taxon>ecological metagenomes</taxon>
    </lineage>
</organism>
<dbReference type="PANTHER" id="PTHR12818:SF0">
    <property type="entry name" value="TRNA (ADENINE(37)-N6)-METHYLTRANSFERASE"/>
    <property type="match status" value="1"/>
</dbReference>
<evidence type="ECO:0000256" key="2">
    <source>
        <dbReference type="ARBA" id="ARBA00033753"/>
    </source>
</evidence>
<dbReference type="InterPro" id="IPR036102">
    <property type="entry name" value="OsmC/Ohrsf"/>
</dbReference>
<keyword evidence="1" id="KW-0949">S-adenosyl-L-methionine</keyword>
<dbReference type="InterPro" id="IPR036413">
    <property type="entry name" value="YaeB-like_sf"/>
</dbReference>
<gene>
    <name evidence="4" type="ORF">S06H3_01131</name>
</gene>
<dbReference type="Gene3D" id="2.40.30.70">
    <property type="entry name" value="YaeB-like"/>
    <property type="match status" value="1"/>
</dbReference>
<proteinExistence type="inferred from homology"/>
<dbReference type="PROSITE" id="PS51668">
    <property type="entry name" value="TSAA_2"/>
    <property type="match status" value="1"/>
</dbReference>
<dbReference type="InterPro" id="IPR040372">
    <property type="entry name" value="YaeB-like"/>
</dbReference>
<evidence type="ECO:0000256" key="1">
    <source>
        <dbReference type="ARBA" id="ARBA00022691"/>
    </source>
</evidence>
<dbReference type="AlphaFoldDB" id="X1L0I2"/>
<dbReference type="SUPFAM" id="SSF82784">
    <property type="entry name" value="OsmC-like"/>
    <property type="match status" value="1"/>
</dbReference>
<dbReference type="CDD" id="cd09281">
    <property type="entry name" value="UPF0066"/>
    <property type="match status" value="1"/>
</dbReference>
<feature type="domain" description="TsaA-like" evidence="3">
    <location>
        <begin position="5"/>
        <end position="133"/>
    </location>
</feature>
<dbReference type="NCBIfam" id="TIGR00104">
    <property type="entry name" value="tRNA_TsaA"/>
    <property type="match status" value="1"/>
</dbReference>
<protein>
    <recommendedName>
        <fullName evidence="3">TsaA-like domain-containing protein</fullName>
    </recommendedName>
</protein>
<dbReference type="InterPro" id="IPR015946">
    <property type="entry name" value="KH_dom-like_a/b"/>
</dbReference>
<name>X1L0I2_9ZZZZ</name>
<accession>X1L0I2</accession>
<dbReference type="Pfam" id="PF01980">
    <property type="entry name" value="TrmO_N"/>
    <property type="match status" value="1"/>
</dbReference>
<dbReference type="Gene3D" id="3.30.300.20">
    <property type="match status" value="1"/>
</dbReference>
<dbReference type="PANTHER" id="PTHR12818">
    <property type="entry name" value="TRNA (ADENINE(37)-N6)-METHYLTRANSFERASE"/>
    <property type="match status" value="1"/>
</dbReference>
<dbReference type="SUPFAM" id="SSF118196">
    <property type="entry name" value="YaeB-like"/>
    <property type="match status" value="1"/>
</dbReference>
<dbReference type="InterPro" id="IPR003718">
    <property type="entry name" value="OsmC/Ohr_fam"/>
</dbReference>
<dbReference type="EMBL" id="BARV01000264">
    <property type="protein sequence ID" value="GAH95944.1"/>
    <property type="molecule type" value="Genomic_DNA"/>
</dbReference>
<dbReference type="Pfam" id="PF02566">
    <property type="entry name" value="OsmC"/>
    <property type="match status" value="1"/>
</dbReference>
<dbReference type="InterPro" id="IPR023370">
    <property type="entry name" value="TrmO-like_N"/>
</dbReference>
<evidence type="ECO:0000313" key="4">
    <source>
        <dbReference type="EMBL" id="GAH95944.1"/>
    </source>
</evidence>